<dbReference type="InterPro" id="IPR001091">
    <property type="entry name" value="RM_Methyltransferase"/>
</dbReference>
<sequence>MLFFSDDFSALFQEDSFHFLERVDSSSIDLIVADPPYFLSNGGISNRGGRIVSVDKGEWDKAIGFKPEEFYFRFLKEASRVMSPNATMWLFGTMHSIYLIGAMLSKFDFKILNNITWQKMNPSPNLSHRMFTHSTETILWVKKDQGQHYFNYNKMLYLNGGKQMTDVWTTPTIGLNEKRFGRHPTQKPLALMERILMASASPTAHILDPFVGSGTTIVAAKRLGFRAYGVDKNEKFLRIATKRIQDATNEKSSRIW</sequence>
<evidence type="ECO:0000256" key="5">
    <source>
        <dbReference type="RuleBase" id="RU362026"/>
    </source>
</evidence>
<evidence type="ECO:0000256" key="2">
    <source>
        <dbReference type="ARBA" id="ARBA00022603"/>
    </source>
</evidence>
<dbReference type="GO" id="GO:0005737">
    <property type="term" value="C:cytoplasm"/>
    <property type="evidence" value="ECO:0007669"/>
    <property type="project" value="TreeGrafter"/>
</dbReference>
<organism evidence="7 9">
    <name type="scientific">Lacticaseibacillus casei</name>
    <name type="common">Lactobacillus casei</name>
    <dbReference type="NCBI Taxonomy" id="1582"/>
    <lineage>
        <taxon>Bacteria</taxon>
        <taxon>Bacillati</taxon>
        <taxon>Bacillota</taxon>
        <taxon>Bacilli</taxon>
        <taxon>Lactobacillales</taxon>
        <taxon>Lactobacillaceae</taxon>
        <taxon>Lacticaseibacillus</taxon>
    </lineage>
</organism>
<dbReference type="EC" id="2.1.1.-" evidence="5"/>
<dbReference type="PROSITE" id="PS00092">
    <property type="entry name" value="N6_MTASE"/>
    <property type="match status" value="1"/>
</dbReference>
<protein>
    <recommendedName>
        <fullName evidence="5">Methyltransferase</fullName>
        <ecNumber evidence="5">2.1.1.-</ecNumber>
    </recommendedName>
</protein>
<dbReference type="AlphaFoldDB" id="A0AAN1EZL5"/>
<reference evidence="8 10" key="2">
    <citation type="submission" date="2023-09" db="EMBL/GenBank/DDBJ databases">
        <title>Genomic characteristic of L. casei group strains isolated from clinical sources.</title>
        <authorList>
            <person name="Jarocki P."/>
        </authorList>
    </citation>
    <scope>NUCLEOTIDE SEQUENCE [LARGE SCALE GENOMIC DNA]</scope>
    <source>
        <strain evidence="8 10">LMG 24099</strain>
    </source>
</reference>
<dbReference type="Pfam" id="PF01555">
    <property type="entry name" value="N6_N4_Mtase"/>
    <property type="match status" value="1"/>
</dbReference>
<dbReference type="EMBL" id="CP017065">
    <property type="protein sequence ID" value="ARY92054.1"/>
    <property type="molecule type" value="Genomic_DNA"/>
</dbReference>
<feature type="domain" description="DNA methylase N-4/N-6" evidence="6">
    <location>
        <begin position="28"/>
        <end position="242"/>
    </location>
</feature>
<dbReference type="GO" id="GO:0008170">
    <property type="term" value="F:N-methyltransferase activity"/>
    <property type="evidence" value="ECO:0007669"/>
    <property type="project" value="InterPro"/>
</dbReference>
<evidence type="ECO:0000313" key="7">
    <source>
        <dbReference type="EMBL" id="ARY92054.1"/>
    </source>
</evidence>
<comment type="similarity">
    <text evidence="1 5">Belongs to the N(4)/N(6)-methyltransferase family.</text>
</comment>
<dbReference type="Proteomes" id="UP001303564">
    <property type="component" value="Chromosome"/>
</dbReference>
<dbReference type="SUPFAM" id="SSF53335">
    <property type="entry name" value="S-adenosyl-L-methionine-dependent methyltransferases"/>
    <property type="match status" value="1"/>
</dbReference>
<dbReference type="GO" id="GO:0032259">
    <property type="term" value="P:methylation"/>
    <property type="evidence" value="ECO:0007669"/>
    <property type="project" value="UniProtKB-KW"/>
</dbReference>
<dbReference type="Gene3D" id="3.40.50.150">
    <property type="entry name" value="Vaccinia Virus protein VP39"/>
    <property type="match status" value="1"/>
</dbReference>
<dbReference type="GO" id="GO:0009307">
    <property type="term" value="P:DNA restriction-modification system"/>
    <property type="evidence" value="ECO:0007669"/>
    <property type="project" value="UniProtKB-KW"/>
</dbReference>
<evidence type="ECO:0000313" key="10">
    <source>
        <dbReference type="Proteomes" id="UP001303564"/>
    </source>
</evidence>
<keyword evidence="2 7" id="KW-0489">Methyltransferase</keyword>
<dbReference type="PANTHER" id="PTHR13370:SF3">
    <property type="entry name" value="TRNA (GUANINE(10)-N2)-METHYLTRANSFERASE HOMOLOG"/>
    <property type="match status" value="1"/>
</dbReference>
<name>A0AAN1EZL5_LACCA</name>
<dbReference type="REBASE" id="187990">
    <property type="entry name" value="M2.LcaLC5ORF9930P"/>
</dbReference>
<keyword evidence="4" id="KW-0680">Restriction system</keyword>
<keyword evidence="3 8" id="KW-0808">Transferase</keyword>
<dbReference type="InterPro" id="IPR002052">
    <property type="entry name" value="DNA_methylase_N6_adenine_CS"/>
</dbReference>
<reference evidence="7 9" key="1">
    <citation type="journal article" date="2017" name="Front. Immunol.">
        <title>Complete Genome Sequence of Lactobacillus casei LC5, a Potential Probiotics for Atopic Dermatitis.</title>
        <authorList>
            <person name="Kang J."/>
            <person name="Chung W.H."/>
            <person name="Lim T.J."/>
            <person name="Whon T.W."/>
            <person name="Lim S."/>
            <person name="Nam Y.D."/>
        </authorList>
    </citation>
    <scope>NUCLEOTIDE SEQUENCE [LARGE SCALE GENOMIC DNA]</scope>
    <source>
        <strain evidence="7 9">LC5</strain>
    </source>
</reference>
<dbReference type="RefSeq" id="WP_087912536.1">
    <property type="nucleotide sequence ID" value="NZ_CP017065.1"/>
</dbReference>
<proteinExistence type="inferred from homology"/>
<dbReference type="GO" id="GO:0003677">
    <property type="term" value="F:DNA binding"/>
    <property type="evidence" value="ECO:0007669"/>
    <property type="project" value="InterPro"/>
</dbReference>
<evidence type="ECO:0000313" key="8">
    <source>
        <dbReference type="EMBL" id="WNX26695.1"/>
    </source>
</evidence>
<dbReference type="InterPro" id="IPR002941">
    <property type="entry name" value="DNA_methylase_N4/N6"/>
</dbReference>
<accession>A0AAN1EZL5</accession>
<keyword evidence="10" id="KW-1185">Reference proteome</keyword>
<evidence type="ECO:0000256" key="1">
    <source>
        <dbReference type="ARBA" id="ARBA00006594"/>
    </source>
</evidence>
<dbReference type="CDD" id="cd02440">
    <property type="entry name" value="AdoMet_MTases"/>
    <property type="match status" value="1"/>
</dbReference>
<dbReference type="PRINTS" id="PR00508">
    <property type="entry name" value="S21N4MTFRASE"/>
</dbReference>
<evidence type="ECO:0000259" key="6">
    <source>
        <dbReference type="Pfam" id="PF01555"/>
    </source>
</evidence>
<dbReference type="PANTHER" id="PTHR13370">
    <property type="entry name" value="RNA METHYLASE-RELATED"/>
    <property type="match status" value="1"/>
</dbReference>
<dbReference type="Proteomes" id="UP000195609">
    <property type="component" value="Chromosome"/>
</dbReference>
<dbReference type="InterPro" id="IPR029063">
    <property type="entry name" value="SAM-dependent_MTases_sf"/>
</dbReference>
<evidence type="ECO:0000313" key="9">
    <source>
        <dbReference type="Proteomes" id="UP000195609"/>
    </source>
</evidence>
<gene>
    <name evidence="7" type="ORF">BGL52_09940</name>
    <name evidence="8" type="ORF">RWA16_09725</name>
</gene>
<dbReference type="EMBL" id="CP136128">
    <property type="protein sequence ID" value="WNX26695.1"/>
    <property type="molecule type" value="Genomic_DNA"/>
</dbReference>
<evidence type="ECO:0000256" key="4">
    <source>
        <dbReference type="ARBA" id="ARBA00022747"/>
    </source>
</evidence>
<evidence type="ECO:0000256" key="3">
    <source>
        <dbReference type="ARBA" id="ARBA00022679"/>
    </source>
</evidence>